<feature type="region of interest" description="Disordered" evidence="1">
    <location>
        <begin position="48"/>
        <end position="156"/>
    </location>
</feature>
<evidence type="ECO:0000256" key="1">
    <source>
        <dbReference type="SAM" id="MobiDB-lite"/>
    </source>
</evidence>
<protein>
    <submittedName>
        <fullName evidence="2">Uncharacterized protein</fullName>
    </submittedName>
</protein>
<sequence length="228" mass="24333">MIIPLSCRRVLQQSGVRGGATPPKVPPKPPDRHLFGGLRCHPLRSARVPAAGGGGAHRRLPGELRDGGGDEQLPREAEVLHRGRRRHLRKARMPPGDETLPQSGPYLCSEGDPEGPGPGRQRGEQGPGGQRLHGFHRGAPIRAPGHIGAPRRSQPAKAHAQTAAASRFHRTGLEQGRCGGGDVDRGGVVVCTQIAMEACLKGFENLVVSKGRGLSQRFPWQGLNLLAR</sequence>
<name>A0A4Y2IF18_ARAVE</name>
<accession>A0A4Y2IF18</accession>
<comment type="caution">
    <text evidence="2">The sequence shown here is derived from an EMBL/GenBank/DDBJ whole genome shotgun (WGS) entry which is preliminary data.</text>
</comment>
<reference evidence="2 3" key="1">
    <citation type="journal article" date="2019" name="Sci. Rep.">
        <title>Orb-weaving spider Araneus ventricosus genome elucidates the spidroin gene catalogue.</title>
        <authorList>
            <person name="Kono N."/>
            <person name="Nakamura H."/>
            <person name="Ohtoshi R."/>
            <person name="Moran D.A.P."/>
            <person name="Shinohara A."/>
            <person name="Yoshida Y."/>
            <person name="Fujiwara M."/>
            <person name="Mori M."/>
            <person name="Tomita M."/>
            <person name="Arakawa K."/>
        </authorList>
    </citation>
    <scope>NUCLEOTIDE SEQUENCE [LARGE SCALE GENOMIC DNA]</scope>
</reference>
<feature type="compositionally biased region" description="Gly residues" evidence="1">
    <location>
        <begin position="117"/>
        <end position="131"/>
    </location>
</feature>
<dbReference type="EMBL" id="BGPR01002613">
    <property type="protein sequence ID" value="GBM76311.1"/>
    <property type="molecule type" value="Genomic_DNA"/>
</dbReference>
<feature type="compositionally biased region" description="Basic and acidic residues" evidence="1">
    <location>
        <begin position="60"/>
        <end position="81"/>
    </location>
</feature>
<gene>
    <name evidence="2" type="ORF">AVEN_214737_1</name>
</gene>
<dbReference type="Proteomes" id="UP000499080">
    <property type="component" value="Unassembled WGS sequence"/>
</dbReference>
<dbReference type="AlphaFoldDB" id="A0A4Y2IF18"/>
<evidence type="ECO:0000313" key="3">
    <source>
        <dbReference type="Proteomes" id="UP000499080"/>
    </source>
</evidence>
<proteinExistence type="predicted"/>
<keyword evidence="3" id="KW-1185">Reference proteome</keyword>
<organism evidence="2 3">
    <name type="scientific">Araneus ventricosus</name>
    <name type="common">Orbweaver spider</name>
    <name type="synonym">Epeira ventricosa</name>
    <dbReference type="NCBI Taxonomy" id="182803"/>
    <lineage>
        <taxon>Eukaryota</taxon>
        <taxon>Metazoa</taxon>
        <taxon>Ecdysozoa</taxon>
        <taxon>Arthropoda</taxon>
        <taxon>Chelicerata</taxon>
        <taxon>Arachnida</taxon>
        <taxon>Araneae</taxon>
        <taxon>Araneomorphae</taxon>
        <taxon>Entelegynae</taxon>
        <taxon>Araneoidea</taxon>
        <taxon>Araneidae</taxon>
        <taxon>Araneus</taxon>
    </lineage>
</organism>
<feature type="compositionally biased region" description="Basic residues" evidence="1">
    <location>
        <begin position="82"/>
        <end position="92"/>
    </location>
</feature>
<evidence type="ECO:0000313" key="2">
    <source>
        <dbReference type="EMBL" id="GBM76311.1"/>
    </source>
</evidence>
<dbReference type="OrthoDB" id="10586981at2759"/>